<name>A0ACB5SBQ8_9PEZI</name>
<dbReference type="EMBL" id="BSXG01000245">
    <property type="protein sequence ID" value="GME34102.1"/>
    <property type="molecule type" value="Genomic_DNA"/>
</dbReference>
<dbReference type="Proteomes" id="UP001165186">
    <property type="component" value="Unassembled WGS sequence"/>
</dbReference>
<sequence>MRLRNGTGRPVPIANVLLIILPIVLILLIVLVLLTIKMLPLIRFPLIMIPLILILFPFVLALQSTRQTHALATLPQPEGHSPPSRRQAFSSACEWQPKPERQDELEKPRGGGGGVSSAADAEQGRWSEDPVARPARRSAPSSLNEEFVTAPEWQPKPARELELEKSRGDRGVLDGEAATAPVDQSVETRRYVRGSKVDEAIRSIKRKKAAEKAGEEAAEKDNKKAGGYLDSDILDETMRVMEREKAGRYVDGNKDEEKPSMM</sequence>
<gene>
    <name evidence="1" type="primary">g3731</name>
    <name evidence="1" type="ORF">NpPPO83_00003731</name>
</gene>
<reference evidence="1" key="1">
    <citation type="submission" date="2024-09" db="EMBL/GenBank/DDBJ databases">
        <title>Draft Genome Sequences of Neofusicoccum parvum.</title>
        <authorList>
            <person name="Ashida A."/>
            <person name="Camagna M."/>
            <person name="Tanaka A."/>
            <person name="Takemoto D."/>
        </authorList>
    </citation>
    <scope>NUCLEOTIDE SEQUENCE</scope>
    <source>
        <strain evidence="1">PPO83</strain>
    </source>
</reference>
<organism evidence="1 2">
    <name type="scientific">Neofusicoccum parvum</name>
    <dbReference type="NCBI Taxonomy" id="310453"/>
    <lineage>
        <taxon>Eukaryota</taxon>
        <taxon>Fungi</taxon>
        <taxon>Dikarya</taxon>
        <taxon>Ascomycota</taxon>
        <taxon>Pezizomycotina</taxon>
        <taxon>Dothideomycetes</taxon>
        <taxon>Dothideomycetes incertae sedis</taxon>
        <taxon>Botryosphaeriales</taxon>
        <taxon>Botryosphaeriaceae</taxon>
        <taxon>Neofusicoccum</taxon>
    </lineage>
</organism>
<proteinExistence type="predicted"/>
<keyword evidence="2" id="KW-1185">Reference proteome</keyword>
<protein>
    <submittedName>
        <fullName evidence="1">Uncharacterized protein</fullName>
    </submittedName>
</protein>
<accession>A0ACB5SBQ8</accession>
<evidence type="ECO:0000313" key="1">
    <source>
        <dbReference type="EMBL" id="GME34102.1"/>
    </source>
</evidence>
<evidence type="ECO:0000313" key="2">
    <source>
        <dbReference type="Proteomes" id="UP001165186"/>
    </source>
</evidence>
<comment type="caution">
    <text evidence="1">The sequence shown here is derived from an EMBL/GenBank/DDBJ whole genome shotgun (WGS) entry which is preliminary data.</text>
</comment>